<gene>
    <name evidence="1" type="ORF">TPL01_30160</name>
</gene>
<dbReference type="EMBL" id="BKAD01000039">
    <property type="protein sequence ID" value="GEP31878.1"/>
    <property type="molecule type" value="Genomic_DNA"/>
</dbReference>
<keyword evidence="2" id="KW-1185">Reference proteome</keyword>
<dbReference type="AlphaFoldDB" id="A0A512LBL2"/>
<reference evidence="1 2" key="1">
    <citation type="submission" date="2019-07" db="EMBL/GenBank/DDBJ databases">
        <title>Whole genome shotgun sequence of Thiobacillus plumbophilus NBRC 107929.</title>
        <authorList>
            <person name="Hosoyama A."/>
            <person name="Uohara A."/>
            <person name="Ohji S."/>
            <person name="Ichikawa N."/>
        </authorList>
    </citation>
    <scope>NUCLEOTIDE SEQUENCE [LARGE SCALE GENOMIC DNA]</scope>
    <source>
        <strain evidence="1 2">NBRC 107929</strain>
    </source>
</reference>
<organism evidence="1 2">
    <name type="scientific">Sulfuriferula plumbiphila</name>
    <dbReference type="NCBI Taxonomy" id="171865"/>
    <lineage>
        <taxon>Bacteria</taxon>
        <taxon>Pseudomonadati</taxon>
        <taxon>Pseudomonadota</taxon>
        <taxon>Betaproteobacteria</taxon>
        <taxon>Nitrosomonadales</taxon>
        <taxon>Sulfuricellaceae</taxon>
        <taxon>Sulfuriferula</taxon>
    </lineage>
</organism>
<dbReference type="Proteomes" id="UP000321337">
    <property type="component" value="Unassembled WGS sequence"/>
</dbReference>
<comment type="caution">
    <text evidence="1">The sequence shown here is derived from an EMBL/GenBank/DDBJ whole genome shotgun (WGS) entry which is preliminary data.</text>
</comment>
<evidence type="ECO:0000313" key="2">
    <source>
        <dbReference type="Proteomes" id="UP000321337"/>
    </source>
</evidence>
<dbReference type="InterPro" id="IPR012338">
    <property type="entry name" value="Beta-lactam/transpept-like"/>
</dbReference>
<dbReference type="RefSeq" id="WP_161984246.1">
    <property type="nucleotide sequence ID" value="NZ_AP021884.1"/>
</dbReference>
<proteinExistence type="predicted"/>
<protein>
    <recommendedName>
        <fullName evidence="3">Penicillin-binding protein transpeptidase domain-containing protein</fullName>
    </recommendedName>
</protein>
<dbReference type="Gene3D" id="3.40.710.10">
    <property type="entry name" value="DD-peptidase/beta-lactamase superfamily"/>
    <property type="match status" value="1"/>
</dbReference>
<evidence type="ECO:0000313" key="1">
    <source>
        <dbReference type="EMBL" id="GEP31878.1"/>
    </source>
</evidence>
<sequence>MALPIWTGYMQAVLKGVPVQERPVPEGIIKAGDDGKIRRKPECKA</sequence>
<evidence type="ECO:0008006" key="3">
    <source>
        <dbReference type="Google" id="ProtNLM"/>
    </source>
</evidence>
<name>A0A512LBL2_9PROT</name>
<accession>A0A512LBL2</accession>